<dbReference type="InterPro" id="IPR053160">
    <property type="entry name" value="MFS_DHA3_Transporter"/>
</dbReference>
<dbReference type="PROSITE" id="PS00216">
    <property type="entry name" value="SUGAR_TRANSPORT_1"/>
    <property type="match status" value="1"/>
</dbReference>
<feature type="transmembrane region" description="Helical" evidence="5">
    <location>
        <begin position="274"/>
        <end position="297"/>
    </location>
</feature>
<keyword evidence="2 5" id="KW-0812">Transmembrane</keyword>
<dbReference type="PANTHER" id="PTHR23530:SF1">
    <property type="entry name" value="PERMEASE, MAJOR FACILITATOR SUPERFAMILY-RELATED"/>
    <property type="match status" value="1"/>
</dbReference>
<sequence>MPDARTARRRFVAVSFLFWLPAGLVMAPMVLLFTERGLSLTAIAGAFAAHSLTAAALELPTGGLSDVIGRRAVLAGAGLLNVCALTLMGLGTTPWVIILGTALMGAGRALSSGPAEAWYVDTVHAASGPDADLRTGLAHGSAASSGAIALGVLLGGALPWLLGLGPDPGARLRALTSDLVLPLSVPVLLGVVIDIVFIVHVLTALTEPPRPAVTLRGVLRGVPGAVASGVGLGAGDALIRRILMTAGAAGTALAALELLTPGRAAALTGTAETGAVLFAGLAAAGFACSALGSRLAPLVARLAGDAERAVLASLGASVAGLLALGATVSATGAPALTTAVVGYGLVYLGLGAAGPTENDLLHRRVDTSGRATALSVQSLAQQLVGAAAGLAIGALPAGPLPWLFGAVVLLAGALLWSRHTAPAPQAAPAPGCDRG</sequence>
<dbReference type="EMBL" id="RDBM01000010">
    <property type="protein sequence ID" value="TXS33769.1"/>
    <property type="molecule type" value="Genomic_DNA"/>
</dbReference>
<gene>
    <name evidence="6" type="ORF">EAO74_02705</name>
</gene>
<feature type="transmembrane region" description="Helical" evidence="5">
    <location>
        <begin position="400"/>
        <end position="417"/>
    </location>
</feature>
<feature type="transmembrane region" description="Helical" evidence="5">
    <location>
        <begin position="374"/>
        <end position="394"/>
    </location>
</feature>
<dbReference type="RefSeq" id="WP_147982524.1">
    <property type="nucleotide sequence ID" value="NZ_RDBM01000010.1"/>
</dbReference>
<dbReference type="GO" id="GO:0022857">
    <property type="term" value="F:transmembrane transporter activity"/>
    <property type="evidence" value="ECO:0007669"/>
    <property type="project" value="InterPro"/>
</dbReference>
<dbReference type="SUPFAM" id="SSF103473">
    <property type="entry name" value="MFS general substrate transporter"/>
    <property type="match status" value="1"/>
</dbReference>
<feature type="transmembrane region" description="Helical" evidence="5">
    <location>
        <begin position="242"/>
        <end position="262"/>
    </location>
</feature>
<dbReference type="Pfam" id="PF07690">
    <property type="entry name" value="MFS_1"/>
    <property type="match status" value="1"/>
</dbReference>
<dbReference type="PANTHER" id="PTHR23530">
    <property type="entry name" value="TRANSPORT PROTEIN-RELATED"/>
    <property type="match status" value="1"/>
</dbReference>
<comment type="subcellular location">
    <subcellularLocation>
        <location evidence="1">Membrane</location>
        <topology evidence="1">Multi-pass membrane protein</topology>
    </subcellularLocation>
</comment>
<proteinExistence type="predicted"/>
<evidence type="ECO:0000256" key="4">
    <source>
        <dbReference type="ARBA" id="ARBA00023136"/>
    </source>
</evidence>
<reference evidence="6" key="1">
    <citation type="submission" date="2018-10" db="EMBL/GenBank/DDBJ databases">
        <authorList>
            <person name="Hariharan J."/>
            <person name="Choudoir M.J."/>
            <person name="Diebold P."/>
            <person name="Panke-Buisse K."/>
            <person name="Campbell A.N."/>
            <person name="Buckley D.H."/>
        </authorList>
    </citation>
    <scope>NUCLEOTIDE SEQUENCE</scope>
    <source>
        <strain evidence="6">Gb1</strain>
    </source>
</reference>
<organism evidence="6">
    <name type="scientific">Streptomyces sp. gb1(2016)</name>
    <dbReference type="NCBI Taxonomy" id="1828321"/>
    <lineage>
        <taxon>Bacteria</taxon>
        <taxon>Bacillati</taxon>
        <taxon>Actinomycetota</taxon>
        <taxon>Actinomycetes</taxon>
        <taxon>Kitasatosporales</taxon>
        <taxon>Streptomycetaceae</taxon>
        <taxon>Streptomyces</taxon>
    </lineage>
</organism>
<dbReference type="InterPro" id="IPR005829">
    <property type="entry name" value="Sugar_transporter_CS"/>
</dbReference>
<feature type="transmembrane region" description="Helical" evidence="5">
    <location>
        <begin position="12"/>
        <end position="33"/>
    </location>
</feature>
<protein>
    <submittedName>
        <fullName evidence="6">MFS transporter</fullName>
    </submittedName>
</protein>
<dbReference type="InterPro" id="IPR011701">
    <property type="entry name" value="MFS"/>
</dbReference>
<feature type="transmembrane region" description="Helical" evidence="5">
    <location>
        <begin position="142"/>
        <end position="162"/>
    </location>
</feature>
<dbReference type="Gene3D" id="1.20.1250.20">
    <property type="entry name" value="MFS general substrate transporter like domains"/>
    <property type="match status" value="1"/>
</dbReference>
<feature type="transmembrane region" description="Helical" evidence="5">
    <location>
        <begin position="335"/>
        <end position="353"/>
    </location>
</feature>
<evidence type="ECO:0000256" key="3">
    <source>
        <dbReference type="ARBA" id="ARBA00022989"/>
    </source>
</evidence>
<feature type="transmembrane region" description="Helical" evidence="5">
    <location>
        <begin position="72"/>
        <end position="98"/>
    </location>
</feature>
<evidence type="ECO:0000256" key="5">
    <source>
        <dbReference type="SAM" id="Phobius"/>
    </source>
</evidence>
<dbReference type="GO" id="GO:0016020">
    <property type="term" value="C:membrane"/>
    <property type="evidence" value="ECO:0007669"/>
    <property type="project" value="UniProtKB-SubCell"/>
</dbReference>
<dbReference type="AlphaFoldDB" id="A0A652LCN1"/>
<evidence type="ECO:0000256" key="1">
    <source>
        <dbReference type="ARBA" id="ARBA00004141"/>
    </source>
</evidence>
<dbReference type="InterPro" id="IPR036259">
    <property type="entry name" value="MFS_trans_sf"/>
</dbReference>
<evidence type="ECO:0000313" key="6">
    <source>
        <dbReference type="EMBL" id="TXS33769.1"/>
    </source>
</evidence>
<keyword evidence="4 5" id="KW-0472">Membrane</keyword>
<keyword evidence="3 5" id="KW-1133">Transmembrane helix</keyword>
<feature type="transmembrane region" description="Helical" evidence="5">
    <location>
        <begin position="183"/>
        <end position="205"/>
    </location>
</feature>
<accession>A0A652LCN1</accession>
<evidence type="ECO:0000256" key="2">
    <source>
        <dbReference type="ARBA" id="ARBA00022692"/>
    </source>
</evidence>
<feature type="transmembrane region" description="Helical" evidence="5">
    <location>
        <begin position="309"/>
        <end position="329"/>
    </location>
</feature>
<comment type="caution">
    <text evidence="6">The sequence shown here is derived from an EMBL/GenBank/DDBJ whole genome shotgun (WGS) entry which is preliminary data.</text>
</comment>
<name>A0A652LCN1_9ACTN</name>